<evidence type="ECO:0000313" key="2">
    <source>
        <dbReference type="EMBL" id="RDX54586.1"/>
    </source>
</evidence>
<proteinExistence type="predicted"/>
<feature type="region of interest" description="Disordered" evidence="1">
    <location>
        <begin position="356"/>
        <end position="395"/>
    </location>
</feature>
<dbReference type="Proteomes" id="UP000256964">
    <property type="component" value="Unassembled WGS sequence"/>
</dbReference>
<evidence type="ECO:0000313" key="3">
    <source>
        <dbReference type="Proteomes" id="UP000256964"/>
    </source>
</evidence>
<reference evidence="2 3" key="1">
    <citation type="journal article" date="2018" name="Biotechnol. Biofuels">
        <title>Integrative visual omics of the white-rot fungus Polyporus brumalis exposes the biotechnological potential of its oxidative enzymes for delignifying raw plant biomass.</title>
        <authorList>
            <person name="Miyauchi S."/>
            <person name="Rancon A."/>
            <person name="Drula E."/>
            <person name="Hage H."/>
            <person name="Chaduli D."/>
            <person name="Favel A."/>
            <person name="Grisel S."/>
            <person name="Henrissat B."/>
            <person name="Herpoel-Gimbert I."/>
            <person name="Ruiz-Duenas F.J."/>
            <person name="Chevret D."/>
            <person name="Hainaut M."/>
            <person name="Lin J."/>
            <person name="Wang M."/>
            <person name="Pangilinan J."/>
            <person name="Lipzen A."/>
            <person name="Lesage-Meessen L."/>
            <person name="Navarro D."/>
            <person name="Riley R."/>
            <person name="Grigoriev I.V."/>
            <person name="Zhou S."/>
            <person name="Raouche S."/>
            <person name="Rosso M.N."/>
        </authorList>
    </citation>
    <scope>NUCLEOTIDE SEQUENCE [LARGE SCALE GENOMIC DNA]</scope>
    <source>
        <strain evidence="2 3">BRFM 1820</strain>
    </source>
</reference>
<sequence length="428" mass="44394">MFVLGQCGDRNLRLALSQGRRGCTTRSGLRRVASSSRRAIHQCTSTVLHLRRCAASRKAVMMRSWLVRRLLGAAYPCPGFDLLTQDPSLGSATDITASGRPPFDGVGTTCYLAQFFNAVYVLNGDKANPSDVHIYDATKKSWSTQKVNAGSFDTSSFKAILDHDTNVFYAVSHGEMWSLDLGEQTVAKSDALSWTDVQTTPYGSNYDPTMALAQNHIHFIGVPDVPAGSVDIFVIHFSFFQPQPQSYSGASAFPATHGQTASFFQSEGVQQEFAFIPDDGSMTYVINVENNSTSTLAGPTSKDPKAQYAASITALVQLDSTGAVSFIPYKQGDASTNSAAKWATVAKIAAVAPAGTSASGTGSGASATGASGVGTAPAGTRLPASGTATGSASSQTGGAAAGSNGAFANAASFGSLASALLAALAFLQ</sequence>
<accession>A0A371DPX2</accession>
<name>A0A371DPX2_9APHY</name>
<dbReference type="OrthoDB" id="3356102at2759"/>
<protein>
    <submittedName>
        <fullName evidence="2">Uncharacterized protein</fullName>
    </submittedName>
</protein>
<dbReference type="AlphaFoldDB" id="A0A371DPX2"/>
<keyword evidence="3" id="KW-1185">Reference proteome</keyword>
<organism evidence="2 3">
    <name type="scientific">Lentinus brumalis</name>
    <dbReference type="NCBI Taxonomy" id="2498619"/>
    <lineage>
        <taxon>Eukaryota</taxon>
        <taxon>Fungi</taxon>
        <taxon>Dikarya</taxon>
        <taxon>Basidiomycota</taxon>
        <taxon>Agaricomycotina</taxon>
        <taxon>Agaricomycetes</taxon>
        <taxon>Polyporales</taxon>
        <taxon>Polyporaceae</taxon>
        <taxon>Lentinus</taxon>
    </lineage>
</organism>
<evidence type="ECO:0000256" key="1">
    <source>
        <dbReference type="SAM" id="MobiDB-lite"/>
    </source>
</evidence>
<dbReference type="STRING" id="139420.A0A371DPX2"/>
<dbReference type="EMBL" id="KZ857384">
    <property type="protein sequence ID" value="RDX54586.1"/>
    <property type="molecule type" value="Genomic_DNA"/>
</dbReference>
<gene>
    <name evidence="2" type="ORF">OH76DRAFT_977992</name>
</gene>